<keyword evidence="3" id="KW-1185">Reference proteome</keyword>
<evidence type="ECO:0000313" key="3">
    <source>
        <dbReference type="Proteomes" id="UP000648187"/>
    </source>
</evidence>
<name>A0A835GQ59_SPOEX</name>
<comment type="caution">
    <text evidence="2">The sequence shown here is derived from an EMBL/GenBank/DDBJ whole genome shotgun (WGS) entry which is preliminary data.</text>
</comment>
<feature type="region of interest" description="Disordered" evidence="1">
    <location>
        <begin position="36"/>
        <end position="57"/>
    </location>
</feature>
<accession>A0A835GQ59</accession>
<gene>
    <name evidence="2" type="ORF">HW555_002240</name>
</gene>
<organism evidence="2 3">
    <name type="scientific">Spodoptera exigua</name>
    <name type="common">Beet armyworm</name>
    <name type="synonym">Noctua fulgens</name>
    <dbReference type="NCBI Taxonomy" id="7107"/>
    <lineage>
        <taxon>Eukaryota</taxon>
        <taxon>Metazoa</taxon>
        <taxon>Ecdysozoa</taxon>
        <taxon>Arthropoda</taxon>
        <taxon>Hexapoda</taxon>
        <taxon>Insecta</taxon>
        <taxon>Pterygota</taxon>
        <taxon>Neoptera</taxon>
        <taxon>Endopterygota</taxon>
        <taxon>Lepidoptera</taxon>
        <taxon>Glossata</taxon>
        <taxon>Ditrysia</taxon>
        <taxon>Noctuoidea</taxon>
        <taxon>Noctuidae</taxon>
        <taxon>Amphipyrinae</taxon>
        <taxon>Spodoptera</taxon>
    </lineage>
</organism>
<dbReference type="AlphaFoldDB" id="A0A835GQ59"/>
<proteinExistence type="predicted"/>
<protein>
    <submittedName>
        <fullName evidence="2">Uncharacterized protein</fullName>
    </submittedName>
</protein>
<evidence type="ECO:0000313" key="2">
    <source>
        <dbReference type="EMBL" id="KAF9422020.1"/>
    </source>
</evidence>
<feature type="compositionally biased region" description="Polar residues" evidence="1">
    <location>
        <begin position="36"/>
        <end position="50"/>
    </location>
</feature>
<dbReference type="EMBL" id="JACKWZ010000020">
    <property type="protein sequence ID" value="KAF9422020.1"/>
    <property type="molecule type" value="Genomic_DNA"/>
</dbReference>
<evidence type="ECO:0000256" key="1">
    <source>
        <dbReference type="SAM" id="MobiDB-lite"/>
    </source>
</evidence>
<dbReference type="Proteomes" id="UP000648187">
    <property type="component" value="Unassembled WGS sequence"/>
</dbReference>
<sequence>MRCSSTAKMTYDSESLTCLSRYNWLDLAEMNIRNSSDPRLVRNQSYTDSPPTNPGLVQPPKKLSCLWELSSTQVVNPVVPVIVSSSKPIA</sequence>
<reference evidence="2" key="1">
    <citation type="submission" date="2020-08" db="EMBL/GenBank/DDBJ databases">
        <title>Spodoptera exigua strain:BAW_Kor-Di-RS1 Genome sequencing and assembly.</title>
        <authorList>
            <person name="Kim J."/>
            <person name="Nam H.Y."/>
            <person name="Kwon M."/>
            <person name="Choi J.H."/>
            <person name="Cho S.R."/>
            <person name="Kim G.-H."/>
        </authorList>
    </citation>
    <scope>NUCLEOTIDE SEQUENCE</scope>
    <source>
        <strain evidence="2">BAW_Kor-Di-RS1</strain>
        <tissue evidence="2">Whole-body</tissue>
    </source>
</reference>